<dbReference type="InterPro" id="IPR049883">
    <property type="entry name" value="NOTCH1_EGF-like"/>
</dbReference>
<dbReference type="GO" id="GO:0004674">
    <property type="term" value="F:protein serine/threonine kinase activity"/>
    <property type="evidence" value="ECO:0007669"/>
    <property type="project" value="UniProtKB-KW"/>
</dbReference>
<dbReference type="PROSITE" id="PS00010">
    <property type="entry name" value="ASX_HYDROXYL"/>
    <property type="match status" value="1"/>
</dbReference>
<keyword evidence="13" id="KW-0325">Glycoprotein</keyword>
<keyword evidence="5 16" id="KW-0812">Transmembrane</keyword>
<dbReference type="InterPro" id="IPR025287">
    <property type="entry name" value="WAK_GUB"/>
</dbReference>
<proteinExistence type="predicted"/>
<dbReference type="FunFam" id="2.10.25.10:FF:000628">
    <property type="entry name" value="Wall-associated receptor kinase 2"/>
    <property type="match status" value="1"/>
</dbReference>
<dbReference type="GO" id="GO:0005524">
    <property type="term" value="F:ATP binding"/>
    <property type="evidence" value="ECO:0007669"/>
    <property type="project" value="UniProtKB-UniRule"/>
</dbReference>
<sequence length="757" mass="83855">MASVLLLSAIVAMLNLASMSSAQPHHGCQTHCGVVEIPYPFGIGIGCAIEQGFEINCSRTADGTERPFINEWEVLSISASSGQSRVLMYIPTYCYNSSTGEMDSYLWDFNLAWPYRFSDSQNKFISIGCNTIGYIYNTGESTRYATGCASVCGSPEDLTNGSCVGVGCCQNTVPKGLTSYYVYFYDVDYVNSSNSWHFNKCSYAMVVEAETFAFNSEYITTTRFNDTYKGQQPVVLDWAIVDETCEAAHRNMSSYACRSRNTVCVDSSNGPGYLCNCSAGYQGNPYVSGGCTDVDECQQSPSPCPVSATCHNTVGGYHCSCPFGSKFAKETNSCTNQFIGVVIGLSCGIGVLFIVAISTLLVRRWKRGVKNRVRKVNFLRNKGLILEQLISSDESATHSSKIFSLDELEKATDNFDCTRILGRGGHGTVYKGILSDQRVVAVKKSKMVDQTEIDQFVNELAILSQINHRNVVKLFGCCLESEVPLLVYEFISNGTLSELLHGDHENARSMLTWEDRIRIASEAASALAYLHSAASLPIFHRDVKSANILLTDNFTAKVADFGASRSISIDETRVVTTVQGTFGYLDPEYYHTGQLTEKSDVYGFGVIIVELLTRKKPIFLTSRGEKQNLCHYFVQRLQNNTAIEIIDCQIMEEGNERQIIEMASLASACLRLRGEERPTMKEVELRLQLLRGKIVLKKNYELEGENEAVPLLPSYYSSTSSGTRHGEFFSAANLSSLSVTRCYTMEQELVSWTDLPR</sequence>
<dbReference type="Pfam" id="PF07645">
    <property type="entry name" value="EGF_CA"/>
    <property type="match status" value="1"/>
</dbReference>
<evidence type="ECO:0000256" key="11">
    <source>
        <dbReference type="ARBA" id="ARBA00023136"/>
    </source>
</evidence>
<comment type="subcellular location">
    <subcellularLocation>
        <location evidence="1">Membrane</location>
        <topology evidence="1">Single-pass type I membrane protein</topology>
    </subcellularLocation>
</comment>
<dbReference type="Pfam" id="PF13947">
    <property type="entry name" value="GUB_WAK_bind"/>
    <property type="match status" value="1"/>
</dbReference>
<dbReference type="CDD" id="cd14066">
    <property type="entry name" value="STKc_IRAK"/>
    <property type="match status" value="1"/>
</dbReference>
<feature type="transmembrane region" description="Helical" evidence="16">
    <location>
        <begin position="338"/>
        <end position="362"/>
    </location>
</feature>
<protein>
    <submittedName>
        <fullName evidence="20">Uncharacterized protein</fullName>
    </submittedName>
</protein>
<evidence type="ECO:0000256" key="16">
    <source>
        <dbReference type="SAM" id="Phobius"/>
    </source>
</evidence>
<dbReference type="SMART" id="SM00179">
    <property type="entry name" value="EGF_CA"/>
    <property type="match status" value="1"/>
</dbReference>
<dbReference type="InterPro" id="IPR018097">
    <property type="entry name" value="EGF_Ca-bd_CS"/>
</dbReference>
<evidence type="ECO:0000256" key="8">
    <source>
        <dbReference type="ARBA" id="ARBA00022777"/>
    </source>
</evidence>
<dbReference type="PROSITE" id="PS01187">
    <property type="entry name" value="EGF_CA"/>
    <property type="match status" value="1"/>
</dbReference>
<dbReference type="InterPro" id="IPR045274">
    <property type="entry name" value="WAK-like"/>
</dbReference>
<dbReference type="CDD" id="cd00054">
    <property type="entry name" value="EGF_CA"/>
    <property type="match status" value="1"/>
</dbReference>
<dbReference type="Gene3D" id="2.10.25.10">
    <property type="entry name" value="Laminin"/>
    <property type="match status" value="1"/>
</dbReference>
<dbReference type="FunFam" id="2.10.25.10:FF:000563">
    <property type="entry name" value="Wall-associated receptor kinase-like 8"/>
    <property type="match status" value="1"/>
</dbReference>
<keyword evidence="8" id="KW-0418">Kinase</keyword>
<organism evidence="20 21">
    <name type="scientific">Lolium multiflorum</name>
    <name type="common">Italian ryegrass</name>
    <name type="synonym">Lolium perenne subsp. multiflorum</name>
    <dbReference type="NCBI Taxonomy" id="4521"/>
    <lineage>
        <taxon>Eukaryota</taxon>
        <taxon>Viridiplantae</taxon>
        <taxon>Streptophyta</taxon>
        <taxon>Embryophyta</taxon>
        <taxon>Tracheophyta</taxon>
        <taxon>Spermatophyta</taxon>
        <taxon>Magnoliopsida</taxon>
        <taxon>Liliopsida</taxon>
        <taxon>Poales</taxon>
        <taxon>Poaceae</taxon>
        <taxon>BOP clade</taxon>
        <taxon>Pooideae</taxon>
        <taxon>Poodae</taxon>
        <taxon>Poeae</taxon>
        <taxon>Poeae Chloroplast Group 2 (Poeae type)</taxon>
        <taxon>Loliodinae</taxon>
        <taxon>Loliinae</taxon>
        <taxon>Lolium</taxon>
    </lineage>
</organism>
<keyword evidence="21" id="KW-1185">Reference proteome</keyword>
<dbReference type="SMART" id="SM00181">
    <property type="entry name" value="EGF"/>
    <property type="match status" value="2"/>
</dbReference>
<keyword evidence="7 15" id="KW-0547">Nucleotide-binding</keyword>
<dbReference type="Proteomes" id="UP001231189">
    <property type="component" value="Unassembled WGS sequence"/>
</dbReference>
<feature type="binding site" evidence="15">
    <location>
        <position position="444"/>
    </location>
    <ligand>
        <name>ATP</name>
        <dbReference type="ChEBI" id="CHEBI:30616"/>
    </ligand>
</feature>
<keyword evidence="3 14" id="KW-0245">EGF-like domain</keyword>
<dbReference type="GO" id="GO:0030247">
    <property type="term" value="F:polysaccharide binding"/>
    <property type="evidence" value="ECO:0007669"/>
    <property type="project" value="InterPro"/>
</dbReference>
<dbReference type="Gene3D" id="3.30.200.20">
    <property type="entry name" value="Phosphorylase Kinase, domain 1"/>
    <property type="match status" value="1"/>
</dbReference>
<dbReference type="GO" id="GO:0007166">
    <property type="term" value="P:cell surface receptor signaling pathway"/>
    <property type="evidence" value="ECO:0007669"/>
    <property type="project" value="InterPro"/>
</dbReference>
<dbReference type="FunFam" id="1.10.510.10:FF:000084">
    <property type="entry name" value="Wall-associated receptor kinase 2"/>
    <property type="match status" value="1"/>
</dbReference>
<keyword evidence="4" id="KW-0808">Transferase</keyword>
<dbReference type="Pfam" id="PF00069">
    <property type="entry name" value="Pkinase"/>
    <property type="match status" value="1"/>
</dbReference>
<dbReference type="PROSITE" id="PS50026">
    <property type="entry name" value="EGF_3"/>
    <property type="match status" value="1"/>
</dbReference>
<evidence type="ECO:0000259" key="18">
    <source>
        <dbReference type="PROSITE" id="PS50011"/>
    </source>
</evidence>
<evidence type="ECO:0000256" key="15">
    <source>
        <dbReference type="PROSITE-ProRule" id="PRU10141"/>
    </source>
</evidence>
<dbReference type="InterPro" id="IPR000152">
    <property type="entry name" value="EGF-type_Asp/Asn_hydroxyl_site"/>
</dbReference>
<dbReference type="InterPro" id="IPR001881">
    <property type="entry name" value="EGF-like_Ca-bd_dom"/>
</dbReference>
<dbReference type="SUPFAM" id="SSF57196">
    <property type="entry name" value="EGF/Laminin"/>
    <property type="match status" value="1"/>
</dbReference>
<keyword evidence="10 16" id="KW-1133">Transmembrane helix</keyword>
<dbReference type="Gene3D" id="1.10.510.10">
    <property type="entry name" value="Transferase(Phosphotransferase) domain 1"/>
    <property type="match status" value="1"/>
</dbReference>
<dbReference type="InterPro" id="IPR011009">
    <property type="entry name" value="Kinase-like_dom_sf"/>
</dbReference>
<dbReference type="PANTHER" id="PTHR27005">
    <property type="entry name" value="WALL-ASSOCIATED RECEPTOR KINASE-LIKE 21"/>
    <property type="match status" value="1"/>
</dbReference>
<evidence type="ECO:0000256" key="5">
    <source>
        <dbReference type="ARBA" id="ARBA00022692"/>
    </source>
</evidence>
<feature type="signal peptide" evidence="17">
    <location>
        <begin position="1"/>
        <end position="22"/>
    </location>
</feature>
<dbReference type="InterPro" id="IPR008271">
    <property type="entry name" value="Ser/Thr_kinase_AS"/>
</dbReference>
<evidence type="ECO:0000256" key="3">
    <source>
        <dbReference type="ARBA" id="ARBA00022536"/>
    </source>
</evidence>
<evidence type="ECO:0000256" key="12">
    <source>
        <dbReference type="ARBA" id="ARBA00023157"/>
    </source>
</evidence>
<keyword evidence="12" id="KW-1015">Disulfide bond</keyword>
<keyword evidence="9 15" id="KW-0067">ATP-binding</keyword>
<dbReference type="EMBL" id="JAUUTY010000515">
    <property type="protein sequence ID" value="KAK1601055.1"/>
    <property type="molecule type" value="Genomic_DNA"/>
</dbReference>
<comment type="caution">
    <text evidence="14">Lacks conserved residue(s) required for the propagation of feature annotation.</text>
</comment>
<evidence type="ECO:0000256" key="6">
    <source>
        <dbReference type="ARBA" id="ARBA00022729"/>
    </source>
</evidence>
<keyword evidence="6 17" id="KW-0732">Signal</keyword>
<dbReference type="SMART" id="SM00220">
    <property type="entry name" value="S_TKc"/>
    <property type="match status" value="1"/>
</dbReference>
<accession>A0AAD8VDW9</accession>
<keyword evidence="11 16" id="KW-0472">Membrane</keyword>
<feature type="domain" description="EGF-like" evidence="19">
    <location>
        <begin position="293"/>
        <end position="335"/>
    </location>
</feature>
<gene>
    <name evidence="20" type="ORF">QYE76_016629</name>
</gene>
<dbReference type="PROSITE" id="PS50011">
    <property type="entry name" value="PROTEIN_KINASE_DOM"/>
    <property type="match status" value="1"/>
</dbReference>
<evidence type="ECO:0000256" key="17">
    <source>
        <dbReference type="SAM" id="SignalP"/>
    </source>
</evidence>
<reference evidence="20" key="1">
    <citation type="submission" date="2023-07" db="EMBL/GenBank/DDBJ databases">
        <title>A chromosome-level genome assembly of Lolium multiflorum.</title>
        <authorList>
            <person name="Chen Y."/>
            <person name="Copetti D."/>
            <person name="Kolliker R."/>
            <person name="Studer B."/>
        </authorList>
    </citation>
    <scope>NUCLEOTIDE SEQUENCE</scope>
    <source>
        <strain evidence="20">02402/16</strain>
        <tissue evidence="20">Leaf</tissue>
    </source>
</reference>
<dbReference type="PANTHER" id="PTHR27005:SF389">
    <property type="entry name" value="OS01G0364400 PROTEIN"/>
    <property type="match status" value="1"/>
</dbReference>
<evidence type="ECO:0000256" key="2">
    <source>
        <dbReference type="ARBA" id="ARBA00022527"/>
    </source>
</evidence>
<dbReference type="AlphaFoldDB" id="A0AAD8VDW9"/>
<evidence type="ECO:0000256" key="7">
    <source>
        <dbReference type="ARBA" id="ARBA00022741"/>
    </source>
</evidence>
<dbReference type="InterPro" id="IPR000742">
    <property type="entry name" value="EGF"/>
</dbReference>
<evidence type="ECO:0000256" key="10">
    <source>
        <dbReference type="ARBA" id="ARBA00022989"/>
    </source>
</evidence>
<dbReference type="InterPro" id="IPR017441">
    <property type="entry name" value="Protein_kinase_ATP_BS"/>
</dbReference>
<evidence type="ECO:0000313" key="20">
    <source>
        <dbReference type="EMBL" id="KAK1601055.1"/>
    </source>
</evidence>
<evidence type="ECO:0000256" key="9">
    <source>
        <dbReference type="ARBA" id="ARBA00022840"/>
    </source>
</evidence>
<dbReference type="InterPro" id="IPR000719">
    <property type="entry name" value="Prot_kinase_dom"/>
</dbReference>
<comment type="caution">
    <text evidence="20">The sequence shown here is derived from an EMBL/GenBank/DDBJ whole genome shotgun (WGS) entry which is preliminary data.</text>
</comment>
<dbReference type="SUPFAM" id="SSF56112">
    <property type="entry name" value="Protein kinase-like (PK-like)"/>
    <property type="match status" value="1"/>
</dbReference>
<evidence type="ECO:0000256" key="4">
    <source>
        <dbReference type="ARBA" id="ARBA00022679"/>
    </source>
</evidence>
<dbReference type="PROSITE" id="PS00108">
    <property type="entry name" value="PROTEIN_KINASE_ST"/>
    <property type="match status" value="1"/>
</dbReference>
<evidence type="ECO:0000313" key="21">
    <source>
        <dbReference type="Proteomes" id="UP001231189"/>
    </source>
</evidence>
<dbReference type="PROSITE" id="PS00107">
    <property type="entry name" value="PROTEIN_KINASE_ATP"/>
    <property type="match status" value="1"/>
</dbReference>
<feature type="chain" id="PRO_5042296378" evidence="17">
    <location>
        <begin position="23"/>
        <end position="757"/>
    </location>
</feature>
<dbReference type="GO" id="GO:0005509">
    <property type="term" value="F:calcium ion binding"/>
    <property type="evidence" value="ECO:0007669"/>
    <property type="project" value="InterPro"/>
</dbReference>
<dbReference type="GO" id="GO:0005886">
    <property type="term" value="C:plasma membrane"/>
    <property type="evidence" value="ECO:0007669"/>
    <property type="project" value="TreeGrafter"/>
</dbReference>
<evidence type="ECO:0000259" key="19">
    <source>
        <dbReference type="PROSITE" id="PS50026"/>
    </source>
</evidence>
<evidence type="ECO:0000256" key="13">
    <source>
        <dbReference type="ARBA" id="ARBA00023180"/>
    </source>
</evidence>
<name>A0AAD8VDW9_LOLMU</name>
<dbReference type="FunFam" id="3.30.200.20:FF:000043">
    <property type="entry name" value="Wall-associated receptor kinase 2"/>
    <property type="match status" value="1"/>
</dbReference>
<evidence type="ECO:0000256" key="14">
    <source>
        <dbReference type="PROSITE-ProRule" id="PRU00076"/>
    </source>
</evidence>
<keyword evidence="2" id="KW-0723">Serine/threonine-protein kinase</keyword>
<feature type="domain" description="Protein kinase" evidence="18">
    <location>
        <begin position="415"/>
        <end position="690"/>
    </location>
</feature>
<evidence type="ECO:0000256" key="1">
    <source>
        <dbReference type="ARBA" id="ARBA00004479"/>
    </source>
</evidence>